<name>A0A841CTP7_9PSEU</name>
<dbReference type="EMBL" id="JACHJN010000020">
    <property type="protein sequence ID" value="MBB5960679.1"/>
    <property type="molecule type" value="Genomic_DNA"/>
</dbReference>
<organism evidence="2 3">
    <name type="scientific">Saccharothrix tamanrassetensis</name>
    <dbReference type="NCBI Taxonomy" id="1051531"/>
    <lineage>
        <taxon>Bacteria</taxon>
        <taxon>Bacillati</taxon>
        <taxon>Actinomycetota</taxon>
        <taxon>Actinomycetes</taxon>
        <taxon>Pseudonocardiales</taxon>
        <taxon>Pseudonocardiaceae</taxon>
        <taxon>Saccharothrix</taxon>
    </lineage>
</organism>
<dbReference type="Gene3D" id="3.10.180.10">
    <property type="entry name" value="2,3-Dihydroxybiphenyl 1,2-Dioxygenase, domain 1"/>
    <property type="match status" value="1"/>
</dbReference>
<keyword evidence="2" id="KW-0223">Dioxygenase</keyword>
<dbReference type="PANTHER" id="PTHR35908:SF1">
    <property type="entry name" value="CONSERVED PROTEIN"/>
    <property type="match status" value="1"/>
</dbReference>
<evidence type="ECO:0000313" key="2">
    <source>
        <dbReference type="EMBL" id="MBB5960679.1"/>
    </source>
</evidence>
<accession>A0A841CTP7</accession>
<dbReference type="InterPro" id="IPR041581">
    <property type="entry name" value="Glyoxalase_6"/>
</dbReference>
<dbReference type="Pfam" id="PF18029">
    <property type="entry name" value="Glyoxalase_6"/>
    <property type="match status" value="1"/>
</dbReference>
<dbReference type="GO" id="GO:0016829">
    <property type="term" value="F:lyase activity"/>
    <property type="evidence" value="ECO:0007669"/>
    <property type="project" value="UniProtKB-KW"/>
</dbReference>
<proteinExistence type="predicted"/>
<evidence type="ECO:0000259" key="1">
    <source>
        <dbReference type="Pfam" id="PF18029"/>
    </source>
</evidence>
<feature type="domain" description="Glyoxalase-like" evidence="1">
    <location>
        <begin position="6"/>
        <end position="141"/>
    </location>
</feature>
<keyword evidence="2" id="KW-0560">Oxidoreductase</keyword>
<dbReference type="InterPro" id="IPR029068">
    <property type="entry name" value="Glyas_Bleomycin-R_OHBP_Dase"/>
</dbReference>
<evidence type="ECO:0000313" key="3">
    <source>
        <dbReference type="Proteomes" id="UP000547510"/>
    </source>
</evidence>
<protein>
    <submittedName>
        <fullName evidence="2">Catechol 2,3-dioxygenase-like lactoylglutathione lyase family enzyme</fullName>
    </submittedName>
</protein>
<dbReference type="PANTHER" id="PTHR35908">
    <property type="entry name" value="HYPOTHETICAL FUSION PROTEIN"/>
    <property type="match status" value="1"/>
</dbReference>
<dbReference type="AlphaFoldDB" id="A0A841CTP7"/>
<gene>
    <name evidence="2" type="ORF">FHS29_007307</name>
</gene>
<dbReference type="Proteomes" id="UP000547510">
    <property type="component" value="Unassembled WGS sequence"/>
</dbReference>
<dbReference type="GO" id="GO:0051213">
    <property type="term" value="F:dioxygenase activity"/>
    <property type="evidence" value="ECO:0007669"/>
    <property type="project" value="UniProtKB-KW"/>
</dbReference>
<reference evidence="2 3" key="1">
    <citation type="submission" date="2020-08" db="EMBL/GenBank/DDBJ databases">
        <title>Genomic Encyclopedia of Type Strains, Phase III (KMG-III): the genomes of soil and plant-associated and newly described type strains.</title>
        <authorList>
            <person name="Whitman W."/>
        </authorList>
    </citation>
    <scope>NUCLEOTIDE SEQUENCE [LARGE SCALE GENOMIC DNA]</scope>
    <source>
        <strain evidence="2 3">CECT 8640</strain>
    </source>
</reference>
<comment type="caution">
    <text evidence="2">The sequence shown here is derived from an EMBL/GenBank/DDBJ whole genome shotgun (WGS) entry which is preliminary data.</text>
</comment>
<dbReference type="SUPFAM" id="SSF54593">
    <property type="entry name" value="Glyoxalase/Bleomycin resistance protein/Dihydroxybiphenyl dioxygenase"/>
    <property type="match status" value="1"/>
</dbReference>
<keyword evidence="3" id="KW-1185">Reference proteome</keyword>
<keyword evidence="2" id="KW-0456">Lyase</keyword>
<sequence length="141" mass="15219">MATQVQIAVDCDDPARLADFWAAVLGYELEEPPGGFASWPEASRALGGADEQWNAVVDADGVGPRVLFHRVPEPKVAKNRIHLDVRAGGPRGTPKPTRRPLVDAEVGRLVGLGATHVRTVEEADDYFAVMLDPEGNEFCVC</sequence>
<dbReference type="RefSeq" id="WP_184699083.1">
    <property type="nucleotide sequence ID" value="NZ_JACHJN010000020.1"/>
</dbReference>